<dbReference type="EMBL" id="JACTNZ010000012">
    <property type="protein sequence ID" value="KAG5521246.1"/>
    <property type="molecule type" value="Genomic_DNA"/>
</dbReference>
<feature type="compositionally biased region" description="Low complexity" evidence="22">
    <location>
        <begin position="42"/>
        <end position="52"/>
    </location>
</feature>
<evidence type="ECO:0000256" key="7">
    <source>
        <dbReference type="ARBA" id="ARBA00022692"/>
    </source>
</evidence>
<evidence type="ECO:0000256" key="4">
    <source>
        <dbReference type="ARBA" id="ARBA00010441"/>
    </source>
</evidence>
<evidence type="ECO:0000256" key="12">
    <source>
        <dbReference type="ARBA" id="ARBA00023136"/>
    </source>
</evidence>
<evidence type="ECO:0000256" key="11">
    <source>
        <dbReference type="ARBA" id="ARBA00023098"/>
    </source>
</evidence>
<sequence length="542" mass="59208">MKTDASTGLYKGGTGLGPTIQQSPSFEKGLHQPTEASLVGLNNSSADGDVSSVSGLDLKEVEVSQSFGGADLGPALPFFFGVDKSKVPSSSSGRTTRRKDGKEAPTHNGPKFKKTGKENNSVLGKRREQSGTQSAIGAESESVESHGGEKRLALCDINSPNMIIALFFPFQITLTGFIFLVISALLSYIYSPRLDTAPPRWVNFAHGLLLFLYQTFDAVDGKQARRTNSSSPLGELFDHGCDALACAFEALAFGNTAMCGGLTFWYWVISAVPFYLATWEHYFTNTLILPAVNGPTEGLMLIYLVHFFTAIVGSEWWVQPFGKSLPFLSWIPVISEIPTNKVMLFLMVVFAVIPTIACNVQNVYKVVQARKGNMLLALAMVNLDYLSPEDIIRNYPHLVIIGTGLAFGFLVGRLILSHLCDEPKGLKTSMCMSLLFLPFGIANALTARLNDGVPLVDERWVLLLYCAYTAALYLHFATSVIHEITTALGIYCFSHIALDQSMMAKKDSSQPVGKSEAMDQIHGLSIVKILAEYGLHRFWILS</sequence>
<feature type="transmembrane region" description="Helical" evidence="23">
    <location>
        <begin position="257"/>
        <end position="278"/>
    </location>
</feature>
<evidence type="ECO:0000256" key="6">
    <source>
        <dbReference type="ARBA" id="ARBA00022679"/>
    </source>
</evidence>
<evidence type="ECO:0000256" key="13">
    <source>
        <dbReference type="ARBA" id="ARBA00023209"/>
    </source>
</evidence>
<comment type="pathway">
    <text evidence="16">Phospholipid metabolism; phosphatidylcholine biosynthesis; phosphatidylcholine from phosphocholine: step 2/2.</text>
</comment>
<evidence type="ECO:0000313" key="24">
    <source>
        <dbReference type="EMBL" id="KAG5521246.1"/>
    </source>
</evidence>
<feature type="region of interest" description="Disordered" evidence="22">
    <location>
        <begin position="1"/>
        <end position="52"/>
    </location>
</feature>
<feature type="transmembrane region" description="Helical" evidence="23">
    <location>
        <begin position="298"/>
        <end position="318"/>
    </location>
</feature>
<dbReference type="GO" id="GO:0016020">
    <property type="term" value="C:membrane"/>
    <property type="evidence" value="ECO:0007669"/>
    <property type="project" value="UniProtKB-SubCell"/>
</dbReference>
<dbReference type="Gene3D" id="1.20.120.1760">
    <property type="match status" value="1"/>
</dbReference>
<dbReference type="PROSITE" id="PS00379">
    <property type="entry name" value="CDP_ALCOHOL_P_TRANSF"/>
    <property type="match status" value="1"/>
</dbReference>
<dbReference type="GO" id="GO:0004142">
    <property type="term" value="F:diacylglycerol cholinephosphotransferase activity"/>
    <property type="evidence" value="ECO:0007669"/>
    <property type="project" value="UniProtKB-EC"/>
</dbReference>
<dbReference type="InterPro" id="IPR043130">
    <property type="entry name" value="CDP-OH_PTrfase_TM_dom"/>
</dbReference>
<evidence type="ECO:0000256" key="1">
    <source>
        <dbReference type="ARBA" id="ARBA00001936"/>
    </source>
</evidence>
<evidence type="ECO:0000256" key="21">
    <source>
        <dbReference type="RuleBase" id="RU003750"/>
    </source>
</evidence>
<keyword evidence="8" id="KW-0479">Metal-binding</keyword>
<evidence type="ECO:0000256" key="15">
    <source>
        <dbReference type="ARBA" id="ARBA00023264"/>
    </source>
</evidence>
<evidence type="ECO:0000256" key="14">
    <source>
        <dbReference type="ARBA" id="ARBA00023211"/>
    </source>
</evidence>
<comment type="pathway">
    <text evidence="17">Phospholipid metabolism; phosphatidylethanolamine biosynthesis; phosphatidylethanolamine from ethanolamine: step 3/3.</text>
</comment>
<evidence type="ECO:0000313" key="25">
    <source>
        <dbReference type="Proteomes" id="UP000823749"/>
    </source>
</evidence>
<dbReference type="PANTHER" id="PTHR10414:SF37">
    <property type="entry name" value="BB IN A BOXCAR, ISOFORM C"/>
    <property type="match status" value="1"/>
</dbReference>
<evidence type="ECO:0000256" key="18">
    <source>
        <dbReference type="ARBA" id="ARBA00050328"/>
    </source>
</evidence>
<dbReference type="Pfam" id="PF01066">
    <property type="entry name" value="CDP-OH_P_transf"/>
    <property type="match status" value="1"/>
</dbReference>
<feature type="transmembrane region" description="Helical" evidence="23">
    <location>
        <begin position="459"/>
        <end position="476"/>
    </location>
</feature>
<evidence type="ECO:0000256" key="9">
    <source>
        <dbReference type="ARBA" id="ARBA00022842"/>
    </source>
</evidence>
<dbReference type="FunFam" id="1.20.120.1760:FF:000014">
    <property type="entry name" value="Choline/ethanolaminephosphotransferase 1"/>
    <property type="match status" value="1"/>
</dbReference>
<keyword evidence="12 23" id="KW-0472">Membrane</keyword>
<comment type="function">
    <text evidence="20">Catalyzes both phosphatidylcholine and phosphatidylethanolamine biosynthesis from CDP-choline and CDP-ethanolamine, respectively. Has a higher cholinephosphotransferase activity than ethanolaminephosphotransferase activity.</text>
</comment>
<name>A0AAV6HXV9_9ERIC</name>
<organism evidence="24 25">
    <name type="scientific">Rhododendron griersonianum</name>
    <dbReference type="NCBI Taxonomy" id="479676"/>
    <lineage>
        <taxon>Eukaryota</taxon>
        <taxon>Viridiplantae</taxon>
        <taxon>Streptophyta</taxon>
        <taxon>Embryophyta</taxon>
        <taxon>Tracheophyta</taxon>
        <taxon>Spermatophyta</taxon>
        <taxon>Magnoliopsida</taxon>
        <taxon>eudicotyledons</taxon>
        <taxon>Gunneridae</taxon>
        <taxon>Pentapetalae</taxon>
        <taxon>asterids</taxon>
        <taxon>Ericales</taxon>
        <taxon>Ericaceae</taxon>
        <taxon>Ericoideae</taxon>
        <taxon>Rhodoreae</taxon>
        <taxon>Rhododendron</taxon>
    </lineage>
</organism>
<dbReference type="InterPro" id="IPR014472">
    <property type="entry name" value="CHOPT"/>
</dbReference>
<keyword evidence="10 23" id="KW-1133">Transmembrane helix</keyword>
<comment type="subcellular location">
    <subcellularLocation>
        <location evidence="3">Membrane</location>
        <topology evidence="3">Multi-pass membrane protein</topology>
    </subcellularLocation>
</comment>
<keyword evidence="13" id="KW-0594">Phospholipid biosynthesis</keyword>
<dbReference type="AlphaFoldDB" id="A0AAV6HXV9"/>
<evidence type="ECO:0000256" key="23">
    <source>
        <dbReference type="SAM" id="Phobius"/>
    </source>
</evidence>
<gene>
    <name evidence="24" type="ORF">RHGRI_033715</name>
</gene>
<feature type="transmembrane region" description="Helical" evidence="23">
    <location>
        <begin position="163"/>
        <end position="189"/>
    </location>
</feature>
<protein>
    <recommendedName>
        <fullName evidence="26">Choline/ethanolaminephosphotransferase 1</fullName>
    </recommendedName>
</protein>
<proteinExistence type="inferred from homology"/>
<evidence type="ECO:0000256" key="17">
    <source>
        <dbReference type="ARBA" id="ARBA00037891"/>
    </source>
</evidence>
<evidence type="ECO:0000256" key="16">
    <source>
        <dbReference type="ARBA" id="ARBA00037890"/>
    </source>
</evidence>
<dbReference type="GO" id="GO:0046872">
    <property type="term" value="F:metal ion binding"/>
    <property type="evidence" value="ECO:0007669"/>
    <property type="project" value="UniProtKB-KW"/>
</dbReference>
<feature type="transmembrane region" description="Helical" evidence="23">
    <location>
        <begin position="428"/>
        <end position="447"/>
    </location>
</feature>
<keyword evidence="14" id="KW-0464">Manganese</keyword>
<keyword evidence="6 21" id="KW-0808">Transferase</keyword>
<evidence type="ECO:0000256" key="20">
    <source>
        <dbReference type="ARBA" id="ARBA00055748"/>
    </source>
</evidence>
<keyword evidence="25" id="KW-1185">Reference proteome</keyword>
<dbReference type="InterPro" id="IPR000462">
    <property type="entry name" value="CDP-OH_P_trans"/>
</dbReference>
<dbReference type="GO" id="GO:0004307">
    <property type="term" value="F:ethanolaminephosphotransferase activity"/>
    <property type="evidence" value="ECO:0007669"/>
    <property type="project" value="UniProtKB-EC"/>
</dbReference>
<dbReference type="InterPro" id="IPR048254">
    <property type="entry name" value="CDP_ALCOHOL_P_TRANSF_CS"/>
</dbReference>
<dbReference type="Proteomes" id="UP000823749">
    <property type="component" value="Chromosome 12"/>
</dbReference>
<evidence type="ECO:0000256" key="19">
    <source>
        <dbReference type="ARBA" id="ARBA00050476"/>
    </source>
</evidence>
<comment type="catalytic activity">
    <reaction evidence="18">
        <text>CDP-ethanolamine + a 1,2-diacyl-sn-glycerol = a 1,2-diacyl-sn-glycero-3-phosphoethanolamine + CMP + H(+)</text>
        <dbReference type="Rhea" id="RHEA:32943"/>
        <dbReference type="ChEBI" id="CHEBI:15378"/>
        <dbReference type="ChEBI" id="CHEBI:17815"/>
        <dbReference type="ChEBI" id="CHEBI:57876"/>
        <dbReference type="ChEBI" id="CHEBI:60377"/>
        <dbReference type="ChEBI" id="CHEBI:64612"/>
        <dbReference type="EC" id="2.7.8.1"/>
    </reaction>
</comment>
<comment type="catalytic activity">
    <reaction evidence="19">
        <text>CDP-choline + a 1,2-diacyl-sn-glycerol = a 1,2-diacyl-sn-glycero-3-phosphocholine + CMP + H(+)</text>
        <dbReference type="Rhea" id="RHEA:32939"/>
        <dbReference type="ChEBI" id="CHEBI:15378"/>
        <dbReference type="ChEBI" id="CHEBI:17815"/>
        <dbReference type="ChEBI" id="CHEBI:57643"/>
        <dbReference type="ChEBI" id="CHEBI:58779"/>
        <dbReference type="ChEBI" id="CHEBI:60377"/>
        <dbReference type="EC" id="2.7.8.2"/>
    </reaction>
</comment>
<keyword evidence="7 23" id="KW-0812">Transmembrane</keyword>
<keyword evidence="11" id="KW-0443">Lipid metabolism</keyword>
<keyword evidence="9" id="KW-0460">Magnesium</keyword>
<evidence type="ECO:0000256" key="22">
    <source>
        <dbReference type="SAM" id="MobiDB-lite"/>
    </source>
</evidence>
<accession>A0AAV6HXV9</accession>
<feature type="transmembrane region" description="Helical" evidence="23">
    <location>
        <begin position="395"/>
        <end position="416"/>
    </location>
</feature>
<evidence type="ECO:0000256" key="10">
    <source>
        <dbReference type="ARBA" id="ARBA00022989"/>
    </source>
</evidence>
<evidence type="ECO:0000256" key="8">
    <source>
        <dbReference type="ARBA" id="ARBA00022723"/>
    </source>
</evidence>
<reference evidence="24" key="1">
    <citation type="submission" date="2020-08" db="EMBL/GenBank/DDBJ databases">
        <title>Plant Genome Project.</title>
        <authorList>
            <person name="Zhang R.-G."/>
        </authorList>
    </citation>
    <scope>NUCLEOTIDE SEQUENCE</scope>
    <source>
        <strain evidence="24">WSP0</strain>
        <tissue evidence="24">Leaf</tissue>
    </source>
</reference>
<dbReference type="PANTHER" id="PTHR10414">
    <property type="entry name" value="ETHANOLAMINEPHOSPHOTRANSFERASE"/>
    <property type="match status" value="1"/>
</dbReference>
<feature type="region of interest" description="Disordered" evidence="22">
    <location>
        <begin position="86"/>
        <end position="144"/>
    </location>
</feature>
<keyword evidence="5" id="KW-0444">Lipid biosynthesis</keyword>
<keyword evidence="15" id="KW-1208">Phospholipid metabolism</keyword>
<evidence type="ECO:0000256" key="5">
    <source>
        <dbReference type="ARBA" id="ARBA00022516"/>
    </source>
</evidence>
<evidence type="ECO:0008006" key="26">
    <source>
        <dbReference type="Google" id="ProtNLM"/>
    </source>
</evidence>
<evidence type="ECO:0000256" key="3">
    <source>
        <dbReference type="ARBA" id="ARBA00004141"/>
    </source>
</evidence>
<feature type="transmembrane region" description="Helical" evidence="23">
    <location>
        <begin position="342"/>
        <end position="364"/>
    </location>
</feature>
<comment type="cofactor">
    <cofactor evidence="1">
        <name>Mn(2+)</name>
        <dbReference type="ChEBI" id="CHEBI:29035"/>
    </cofactor>
</comment>
<comment type="cofactor">
    <cofactor evidence="2">
        <name>Mg(2+)</name>
        <dbReference type="ChEBI" id="CHEBI:18420"/>
    </cofactor>
</comment>
<comment type="similarity">
    <text evidence="4 21">Belongs to the CDP-alcohol phosphatidyltransferase class-I family.</text>
</comment>
<evidence type="ECO:0000256" key="2">
    <source>
        <dbReference type="ARBA" id="ARBA00001946"/>
    </source>
</evidence>
<comment type="caution">
    <text evidence="24">The sequence shown here is derived from an EMBL/GenBank/DDBJ whole genome shotgun (WGS) entry which is preliminary data.</text>
</comment>